<comment type="caution">
    <text evidence="2">The sequence shown here is derived from an EMBL/GenBank/DDBJ whole genome shotgun (WGS) entry which is preliminary data.</text>
</comment>
<dbReference type="Proteomes" id="UP000245956">
    <property type="component" value="Unassembled WGS sequence"/>
</dbReference>
<feature type="region of interest" description="Disordered" evidence="1">
    <location>
        <begin position="260"/>
        <end position="286"/>
    </location>
</feature>
<feature type="compositionally biased region" description="Basic and acidic residues" evidence="1">
    <location>
        <begin position="270"/>
        <end position="282"/>
    </location>
</feature>
<feature type="compositionally biased region" description="Basic and acidic residues" evidence="1">
    <location>
        <begin position="308"/>
        <end position="318"/>
    </location>
</feature>
<sequence length="345" mass="36700">MRMRLFSGFVVQQQITQAPSDGCTAQTGGGDGTTGAWIVSSAQRARAMRRLRDGPGEGFKIVPRASNVLLVLCSKTTRTALERALSWHKTGVQTSDGRWLGWPPGGALQARGRLESKPGFARQGSDAVWRLELAVEARPCPATRRAQTRPLPLTLIPISPWRRPMPRLAWGLSLDAGCSMALASLHRLASHCIASSAPSALARLAKPPPPPHPPSPCLAPGQACSPGRHRALLFPTRQKVGTRLEAPPSSHAATLAAVLSAQPEQSAPTTDRRGGGPDDSVPRRAGMALVERDIVAVRCLLHMGQTEASRDELQKGGARDGCPSLSRFDSPPRPGVSNPTVLRSA</sequence>
<feature type="region of interest" description="Disordered" evidence="1">
    <location>
        <begin position="203"/>
        <end position="224"/>
    </location>
</feature>
<evidence type="ECO:0000313" key="3">
    <source>
        <dbReference type="Proteomes" id="UP000245956"/>
    </source>
</evidence>
<name>A0A2U3EGP1_PURLI</name>
<dbReference type="AlphaFoldDB" id="A0A2U3EGP1"/>
<evidence type="ECO:0000313" key="2">
    <source>
        <dbReference type="EMBL" id="PWI73671.1"/>
    </source>
</evidence>
<evidence type="ECO:0000256" key="1">
    <source>
        <dbReference type="SAM" id="MobiDB-lite"/>
    </source>
</evidence>
<feature type="region of interest" description="Disordered" evidence="1">
    <location>
        <begin position="306"/>
        <end position="345"/>
    </location>
</feature>
<feature type="compositionally biased region" description="Pro residues" evidence="1">
    <location>
        <begin position="206"/>
        <end position="217"/>
    </location>
</feature>
<gene>
    <name evidence="2" type="ORF">PCL_08947</name>
</gene>
<accession>A0A2U3EGP1</accession>
<proteinExistence type="predicted"/>
<protein>
    <submittedName>
        <fullName evidence="2">Uncharacterized protein</fullName>
    </submittedName>
</protein>
<dbReference type="EMBL" id="LCWV01000004">
    <property type="protein sequence ID" value="PWI73671.1"/>
    <property type="molecule type" value="Genomic_DNA"/>
</dbReference>
<organism evidence="2 3">
    <name type="scientific">Purpureocillium lilacinum</name>
    <name type="common">Paecilomyces lilacinus</name>
    <dbReference type="NCBI Taxonomy" id="33203"/>
    <lineage>
        <taxon>Eukaryota</taxon>
        <taxon>Fungi</taxon>
        <taxon>Dikarya</taxon>
        <taxon>Ascomycota</taxon>
        <taxon>Pezizomycotina</taxon>
        <taxon>Sordariomycetes</taxon>
        <taxon>Hypocreomycetidae</taxon>
        <taxon>Hypocreales</taxon>
        <taxon>Ophiocordycipitaceae</taxon>
        <taxon>Purpureocillium</taxon>
    </lineage>
</organism>
<reference evidence="2 3" key="1">
    <citation type="journal article" date="2016" name="Front. Microbiol.">
        <title>Genome and transcriptome sequences reveal the specific parasitism of the nematophagous Purpureocillium lilacinum 36-1.</title>
        <authorList>
            <person name="Xie J."/>
            <person name="Li S."/>
            <person name="Mo C."/>
            <person name="Xiao X."/>
            <person name="Peng D."/>
            <person name="Wang G."/>
            <person name="Xiao Y."/>
        </authorList>
    </citation>
    <scope>NUCLEOTIDE SEQUENCE [LARGE SCALE GENOMIC DNA]</scope>
    <source>
        <strain evidence="2 3">36-1</strain>
    </source>
</reference>